<evidence type="ECO:0000313" key="4">
    <source>
        <dbReference type="Proteomes" id="UP000584824"/>
    </source>
</evidence>
<dbReference type="Proteomes" id="UP000584824">
    <property type="component" value="Unassembled WGS sequence"/>
</dbReference>
<dbReference type="SMART" id="SM00044">
    <property type="entry name" value="CYCc"/>
    <property type="match status" value="1"/>
</dbReference>
<keyword evidence="1" id="KW-1133">Transmembrane helix</keyword>
<dbReference type="Pfam" id="PF00211">
    <property type="entry name" value="Guanylate_cyc"/>
    <property type="match status" value="1"/>
</dbReference>
<feature type="transmembrane region" description="Helical" evidence="1">
    <location>
        <begin position="143"/>
        <end position="161"/>
    </location>
</feature>
<dbReference type="RefSeq" id="WP_183790860.1">
    <property type="nucleotide sequence ID" value="NZ_JACIDU010000004.1"/>
</dbReference>
<dbReference type="SUPFAM" id="SSF55073">
    <property type="entry name" value="Nucleotide cyclase"/>
    <property type="match status" value="1"/>
</dbReference>
<keyword evidence="4" id="KW-1185">Reference proteome</keyword>
<dbReference type="InterPro" id="IPR050697">
    <property type="entry name" value="Adenylyl/Guanylyl_Cyclase_3/4"/>
</dbReference>
<name>A0A7W6K0F9_9HYPH</name>
<protein>
    <submittedName>
        <fullName evidence="3">Adenylate cyclase</fullName>
        <ecNumber evidence="3">4.6.1.1</ecNumber>
    </submittedName>
</protein>
<proteinExistence type="predicted"/>
<dbReference type="AlphaFoldDB" id="A0A7W6K0F9"/>
<keyword evidence="1" id="KW-0812">Transmembrane</keyword>
<dbReference type="CDD" id="cd07302">
    <property type="entry name" value="CHD"/>
    <property type="match status" value="1"/>
</dbReference>
<evidence type="ECO:0000259" key="2">
    <source>
        <dbReference type="PROSITE" id="PS50125"/>
    </source>
</evidence>
<dbReference type="PANTHER" id="PTHR43081:SF1">
    <property type="entry name" value="ADENYLATE CYCLASE, TERMINAL-DIFFERENTIATION SPECIFIC"/>
    <property type="match status" value="1"/>
</dbReference>
<feature type="transmembrane region" description="Helical" evidence="1">
    <location>
        <begin position="181"/>
        <end position="201"/>
    </location>
</feature>
<keyword evidence="3" id="KW-0456">Lyase</keyword>
<feature type="transmembrane region" description="Helical" evidence="1">
    <location>
        <begin position="29"/>
        <end position="46"/>
    </location>
</feature>
<feature type="transmembrane region" description="Helical" evidence="1">
    <location>
        <begin position="86"/>
        <end position="107"/>
    </location>
</feature>
<gene>
    <name evidence="3" type="ORF">GGQ66_001411</name>
</gene>
<evidence type="ECO:0000256" key="1">
    <source>
        <dbReference type="SAM" id="Phobius"/>
    </source>
</evidence>
<dbReference type="GO" id="GO:0035556">
    <property type="term" value="P:intracellular signal transduction"/>
    <property type="evidence" value="ECO:0007669"/>
    <property type="project" value="InterPro"/>
</dbReference>
<feature type="transmembrane region" description="Helical" evidence="1">
    <location>
        <begin position="58"/>
        <end position="79"/>
    </location>
</feature>
<feature type="transmembrane region" description="Helical" evidence="1">
    <location>
        <begin position="113"/>
        <end position="131"/>
    </location>
</feature>
<dbReference type="InterPro" id="IPR029787">
    <property type="entry name" value="Nucleotide_cyclase"/>
</dbReference>
<evidence type="ECO:0000313" key="3">
    <source>
        <dbReference type="EMBL" id="MBB4102868.1"/>
    </source>
</evidence>
<comment type="caution">
    <text evidence="3">The sequence shown here is derived from an EMBL/GenBank/DDBJ whole genome shotgun (WGS) entry which is preliminary data.</text>
</comment>
<accession>A0A7W6K0F9</accession>
<dbReference type="InterPro" id="IPR001054">
    <property type="entry name" value="A/G_cyclase"/>
</dbReference>
<feature type="domain" description="Guanylate cyclase" evidence="2">
    <location>
        <begin position="249"/>
        <end position="379"/>
    </location>
</feature>
<dbReference type="GO" id="GO:0004016">
    <property type="term" value="F:adenylate cyclase activity"/>
    <property type="evidence" value="ECO:0007669"/>
    <property type="project" value="UniProtKB-EC"/>
</dbReference>
<sequence length="431" mass="46306">MAQSQTKETALGAALRAAEIGAESTLARLRIYAALVMTIPHVVRFLSLGPDHHGGIRIQSLLLLAMLLFSGVTTLVLIARNRYGVWAQYLLAVFDAAMVAAICYLSLQFSGLSGVWVFATPTAWTIPVLLATGAMRYHPGIQLTSTLLFIVALVAVILLSPEAPADSLATATAEPEHLAGIAPTVTRLLLILAIGGATVSIMRRSRSLLMRVESEALSKAALVRFLPAEIVPLVTSGDEQAKGRRQTVAILFADMRDSTRMAERLDPFAVSEIIASFRTVVQEAARRNGGMIDKFIGDGALVLFGVPEMNGADAAHGLQCGLDIVRMIAELQETRPEAERYSVGVGIHYGEVFCGVIGNEDRREFTVIGDPVNVAARIEAATRPANVCLLASGDVVKAAKAEGSWRVFSREQLRGRETHTTLMVPKPENDV</sequence>
<dbReference type="GO" id="GO:0009190">
    <property type="term" value="P:cyclic nucleotide biosynthetic process"/>
    <property type="evidence" value="ECO:0007669"/>
    <property type="project" value="InterPro"/>
</dbReference>
<organism evidence="3 4">
    <name type="scientific">Allorhizobium borbori</name>
    <dbReference type="NCBI Taxonomy" id="485907"/>
    <lineage>
        <taxon>Bacteria</taxon>
        <taxon>Pseudomonadati</taxon>
        <taxon>Pseudomonadota</taxon>
        <taxon>Alphaproteobacteria</taxon>
        <taxon>Hyphomicrobiales</taxon>
        <taxon>Rhizobiaceae</taxon>
        <taxon>Rhizobium/Agrobacterium group</taxon>
        <taxon>Allorhizobium</taxon>
    </lineage>
</organism>
<dbReference type="EC" id="4.6.1.1" evidence="3"/>
<dbReference type="PROSITE" id="PS50125">
    <property type="entry name" value="GUANYLATE_CYCLASE_2"/>
    <property type="match status" value="1"/>
</dbReference>
<keyword evidence="1" id="KW-0472">Membrane</keyword>
<reference evidence="3 4" key="1">
    <citation type="submission" date="2020-08" db="EMBL/GenBank/DDBJ databases">
        <title>Genomic Encyclopedia of Type Strains, Phase IV (KMG-IV): sequencing the most valuable type-strain genomes for metagenomic binning, comparative biology and taxonomic classification.</title>
        <authorList>
            <person name="Goeker M."/>
        </authorList>
    </citation>
    <scope>NUCLEOTIDE SEQUENCE [LARGE SCALE GENOMIC DNA]</scope>
    <source>
        <strain evidence="3 4">DSM 26385</strain>
    </source>
</reference>
<dbReference type="EMBL" id="JACIDU010000004">
    <property type="protein sequence ID" value="MBB4102868.1"/>
    <property type="molecule type" value="Genomic_DNA"/>
</dbReference>
<dbReference type="Gene3D" id="3.30.70.1230">
    <property type="entry name" value="Nucleotide cyclase"/>
    <property type="match status" value="1"/>
</dbReference>
<dbReference type="PANTHER" id="PTHR43081">
    <property type="entry name" value="ADENYLATE CYCLASE, TERMINAL-DIFFERENTIATION SPECIFIC-RELATED"/>
    <property type="match status" value="1"/>
</dbReference>